<dbReference type="AlphaFoldDB" id="A0A849ID08"/>
<reference evidence="1 2" key="1">
    <citation type="submission" date="2020-04" db="EMBL/GenBank/DDBJ databases">
        <title>Enterovirga sp. isolate from soil.</title>
        <authorList>
            <person name="Chea S."/>
            <person name="Kim D.-U."/>
        </authorList>
    </citation>
    <scope>NUCLEOTIDE SEQUENCE [LARGE SCALE GENOMIC DNA]</scope>
    <source>
        <strain evidence="1 2">DB1703</strain>
    </source>
</reference>
<evidence type="ECO:0000313" key="1">
    <source>
        <dbReference type="EMBL" id="NNM75278.1"/>
    </source>
</evidence>
<accession>A0A849ID08</accession>
<organism evidence="1 2">
    <name type="scientific">Enterovirga aerilata</name>
    <dbReference type="NCBI Taxonomy" id="2730920"/>
    <lineage>
        <taxon>Bacteria</taxon>
        <taxon>Pseudomonadati</taxon>
        <taxon>Pseudomonadota</taxon>
        <taxon>Alphaproteobacteria</taxon>
        <taxon>Hyphomicrobiales</taxon>
        <taxon>Methylobacteriaceae</taxon>
        <taxon>Enterovirga</taxon>
    </lineage>
</organism>
<keyword evidence="2" id="KW-1185">Reference proteome</keyword>
<dbReference type="Proteomes" id="UP000564885">
    <property type="component" value="Unassembled WGS sequence"/>
</dbReference>
<dbReference type="RefSeq" id="WP_171220787.1">
    <property type="nucleotide sequence ID" value="NZ_JABEPP010000008.1"/>
</dbReference>
<comment type="caution">
    <text evidence="1">The sequence shown here is derived from an EMBL/GenBank/DDBJ whole genome shotgun (WGS) entry which is preliminary data.</text>
</comment>
<evidence type="ECO:0000313" key="2">
    <source>
        <dbReference type="Proteomes" id="UP000564885"/>
    </source>
</evidence>
<proteinExistence type="predicted"/>
<protein>
    <submittedName>
        <fullName evidence="1">Uncharacterized protein</fullName>
    </submittedName>
</protein>
<gene>
    <name evidence="1" type="ORF">HJG44_23240</name>
</gene>
<name>A0A849ID08_9HYPH</name>
<dbReference type="EMBL" id="JABEPP010000008">
    <property type="protein sequence ID" value="NNM75278.1"/>
    <property type="molecule type" value="Genomic_DNA"/>
</dbReference>
<sequence>MADEIRSAAMLGRNVIVDNRTGAGGTIAEYALDLAQDLAKWSKVLREAGIKLAE</sequence>